<dbReference type="Gene3D" id="1.10.1220.10">
    <property type="entry name" value="Met repressor-like"/>
    <property type="match status" value="1"/>
</dbReference>
<dbReference type="RefSeq" id="WP_308453649.1">
    <property type="nucleotide sequence ID" value="NZ_JAJEQR010000022.1"/>
</dbReference>
<protein>
    <submittedName>
        <fullName evidence="1">Ribbon-helix-helix protein, CopG family</fullName>
    </submittedName>
</protein>
<dbReference type="EMBL" id="JAJEQR010000022">
    <property type="protein sequence ID" value="MCC2231129.1"/>
    <property type="molecule type" value="Genomic_DNA"/>
</dbReference>
<organism evidence="1 2">
    <name type="scientific">Hominifimenecus microfluidus</name>
    <dbReference type="NCBI Taxonomy" id="2885348"/>
    <lineage>
        <taxon>Bacteria</taxon>
        <taxon>Bacillati</taxon>
        <taxon>Bacillota</taxon>
        <taxon>Clostridia</taxon>
        <taxon>Lachnospirales</taxon>
        <taxon>Lachnospiraceae</taxon>
        <taxon>Hominifimenecus</taxon>
    </lineage>
</organism>
<sequence>MAKMGRPLKEKTNLSHDVKVRLSDETFALLCAYCERAGKEKASVIREAIQKYLEAENETAE</sequence>
<proteinExistence type="predicted"/>
<dbReference type="InterPro" id="IPR013321">
    <property type="entry name" value="Arc_rbn_hlx_hlx"/>
</dbReference>
<comment type="caution">
    <text evidence="1">The sequence shown here is derived from an EMBL/GenBank/DDBJ whole genome shotgun (WGS) entry which is preliminary data.</text>
</comment>
<dbReference type="AlphaFoldDB" id="A0AAE3JEI9"/>
<evidence type="ECO:0000313" key="1">
    <source>
        <dbReference type="EMBL" id="MCC2231129.1"/>
    </source>
</evidence>
<evidence type="ECO:0000313" key="2">
    <source>
        <dbReference type="Proteomes" id="UP001198182"/>
    </source>
</evidence>
<name>A0AAE3JEI9_9FIRM</name>
<keyword evidence="2" id="KW-1185">Reference proteome</keyword>
<accession>A0AAE3JEI9</accession>
<dbReference type="GO" id="GO:0006355">
    <property type="term" value="P:regulation of DNA-templated transcription"/>
    <property type="evidence" value="ECO:0007669"/>
    <property type="project" value="InterPro"/>
</dbReference>
<reference evidence="1" key="1">
    <citation type="submission" date="2021-10" db="EMBL/GenBank/DDBJ databases">
        <title>Anaerobic single-cell dispensing facilitates the cultivation of human gut bacteria.</title>
        <authorList>
            <person name="Afrizal A."/>
        </authorList>
    </citation>
    <scope>NUCLEOTIDE SEQUENCE</scope>
    <source>
        <strain evidence="1">CLA-AA-H215</strain>
    </source>
</reference>
<dbReference type="Proteomes" id="UP001198182">
    <property type="component" value="Unassembled WGS sequence"/>
</dbReference>
<gene>
    <name evidence="1" type="ORF">LKD81_08975</name>
</gene>